<organism evidence="13 14">
    <name type="scientific">Candidatus Nitrosocaldus cavascurensis</name>
    <dbReference type="NCBI Taxonomy" id="2058097"/>
    <lineage>
        <taxon>Archaea</taxon>
        <taxon>Nitrososphaerota</taxon>
        <taxon>Nitrososphaeria</taxon>
        <taxon>Candidatus Nitrosocaldales</taxon>
        <taxon>Candidatus Nitrosocaldaceae</taxon>
        <taxon>Candidatus Nitrosocaldus</taxon>
    </lineage>
</organism>
<evidence type="ECO:0000256" key="7">
    <source>
        <dbReference type="ARBA" id="ARBA00022982"/>
    </source>
</evidence>
<evidence type="ECO:0000256" key="6">
    <source>
        <dbReference type="ARBA" id="ARBA00022827"/>
    </source>
</evidence>
<evidence type="ECO:0000256" key="8">
    <source>
        <dbReference type="ARBA" id="ARBA00023004"/>
    </source>
</evidence>
<dbReference type="GO" id="GO:0016491">
    <property type="term" value="F:oxidoreductase activity"/>
    <property type="evidence" value="ECO:0007669"/>
    <property type="project" value="InterPro"/>
</dbReference>
<dbReference type="PROSITE" id="PS51384">
    <property type="entry name" value="FAD_FR"/>
    <property type="match status" value="1"/>
</dbReference>
<dbReference type="NCBIfam" id="NF000796">
    <property type="entry name" value="PRK00054.1-1"/>
    <property type="match status" value="1"/>
</dbReference>
<keyword evidence="3" id="KW-0285">Flavoprotein</keyword>
<dbReference type="Proteomes" id="UP000236248">
    <property type="component" value="Chromosome NCAV"/>
</dbReference>
<dbReference type="Gene3D" id="3.40.50.80">
    <property type="entry name" value="Nucleotide-binding domain of ferredoxin-NADP reductase (FNR) module"/>
    <property type="match status" value="1"/>
</dbReference>
<reference evidence="14" key="1">
    <citation type="submission" date="2018-01" db="EMBL/GenBank/DDBJ databases">
        <authorList>
            <person name="Kerou L M."/>
        </authorList>
    </citation>
    <scope>NUCLEOTIDE SEQUENCE [LARGE SCALE GENOMIC DNA]</scope>
    <source>
        <strain evidence="14">SCU2</strain>
    </source>
</reference>
<keyword evidence="14" id="KW-1185">Reference proteome</keyword>
<dbReference type="InterPro" id="IPR001433">
    <property type="entry name" value="OxRdtase_FAD/NAD-bd"/>
</dbReference>
<sequence length="284" mass="31199">MLTDTDSSMGKDRMRLVRVEEVRDESPTVRTLIFKDDLASEARAGQFLMVWIPRVDEIPMSVMLDPYDRAGYAALTVRRHGYSSTALYNMHEGSTIGLRGPYGRAFTASNGNVILVGGGTGLVPLLRLCKMLSNSTGIRVTFIMGSRSKDEVIFEDLARRLVGNNGKVIVCTDDGSYGFKGYASDMLKALLEDASSKGERFDMVYTCGPEAMMLKVLKIVDEYGLEAQASLERIMKCGIGLCSSCCIGRYVLCKDGPVMDARDILACNEFGAYARDKSGRLVRV</sequence>
<comment type="similarity">
    <text evidence="1">Belongs to the PyrK family.</text>
</comment>
<dbReference type="SUPFAM" id="SSF52343">
    <property type="entry name" value="Ferredoxin reductase-like, C-terminal NADP-linked domain"/>
    <property type="match status" value="1"/>
</dbReference>
<dbReference type="KEGG" id="ncv:NCAV_0728"/>
<keyword evidence="5 11" id="KW-0479">Metal-binding</keyword>
<dbReference type="GeneID" id="41594791"/>
<dbReference type="PIRSF" id="PIRSF006816">
    <property type="entry name" value="Cyc3_hyd_g"/>
    <property type="match status" value="1"/>
</dbReference>
<dbReference type="Pfam" id="PF10418">
    <property type="entry name" value="DHODB_Fe-S_bind"/>
    <property type="match status" value="1"/>
</dbReference>
<dbReference type="EMBL" id="LT981265">
    <property type="protein sequence ID" value="SPC33909.1"/>
    <property type="molecule type" value="Genomic_DNA"/>
</dbReference>
<dbReference type="InterPro" id="IPR012165">
    <property type="entry name" value="Cyt_c3_hydrogenase_gsu"/>
</dbReference>
<gene>
    <name evidence="13" type="ORF">NCAV_0728</name>
</gene>
<keyword evidence="2" id="KW-0813">Transport</keyword>
<dbReference type="GO" id="GO:0050660">
    <property type="term" value="F:flavin adenine dinucleotide binding"/>
    <property type="evidence" value="ECO:0007669"/>
    <property type="project" value="InterPro"/>
</dbReference>
<keyword evidence="7" id="KW-0249">Electron transport</keyword>
<dbReference type="Gene3D" id="2.40.30.10">
    <property type="entry name" value="Translation factors"/>
    <property type="match status" value="1"/>
</dbReference>
<name>A0A2K5AQN4_9ARCH</name>
<dbReference type="InterPro" id="IPR017927">
    <property type="entry name" value="FAD-bd_FR_type"/>
</dbReference>
<dbReference type="PANTHER" id="PTHR43513:SF3">
    <property type="entry name" value="DIHYDROOROTATE DEHYDROGENASE B (NAD(+)), ELECTRON TRANSFER SUBUNIT-RELATED"/>
    <property type="match status" value="1"/>
</dbReference>
<dbReference type="InterPro" id="IPR017938">
    <property type="entry name" value="Riboflavin_synthase-like_b-brl"/>
</dbReference>
<evidence type="ECO:0000313" key="13">
    <source>
        <dbReference type="EMBL" id="SPC33909.1"/>
    </source>
</evidence>
<comment type="cofactor">
    <cofactor evidence="10">
        <name>[2Fe-2S] cluster</name>
        <dbReference type="ChEBI" id="CHEBI:190135"/>
    </cofactor>
</comment>
<dbReference type="AlphaFoldDB" id="A0A2K5AQN4"/>
<dbReference type="InterPro" id="IPR039261">
    <property type="entry name" value="FNR_nucleotide-bd"/>
</dbReference>
<keyword evidence="8 11" id="KW-0408">Iron</keyword>
<dbReference type="Gene3D" id="2.10.240.10">
    <property type="entry name" value="Dihydroorotate dehydrogenase, electron transfer subunit"/>
    <property type="match status" value="1"/>
</dbReference>
<dbReference type="GO" id="GO:0046872">
    <property type="term" value="F:metal ion binding"/>
    <property type="evidence" value="ECO:0007669"/>
    <property type="project" value="UniProtKB-KW"/>
</dbReference>
<feature type="domain" description="FAD-binding FR-type" evidence="12">
    <location>
        <begin position="12"/>
        <end position="108"/>
    </location>
</feature>
<feature type="binding site" evidence="11">
    <location>
        <position position="253"/>
    </location>
    <ligand>
        <name>[2Fe-2S] cluster</name>
        <dbReference type="ChEBI" id="CHEBI:190135"/>
    </ligand>
</feature>
<protein>
    <submittedName>
        <fullName evidence="13">Dihydroorotate dehydrogenase electron transfer subunit</fullName>
    </submittedName>
</protein>
<evidence type="ECO:0000256" key="5">
    <source>
        <dbReference type="ARBA" id="ARBA00022723"/>
    </source>
</evidence>
<keyword evidence="4 11" id="KW-0001">2Fe-2S</keyword>
<feature type="binding site" evidence="11">
    <location>
        <position position="242"/>
    </location>
    <ligand>
        <name>[2Fe-2S] cluster</name>
        <dbReference type="ChEBI" id="CHEBI:190135"/>
    </ligand>
</feature>
<feature type="binding site" evidence="11">
    <location>
        <position position="237"/>
    </location>
    <ligand>
        <name>[2Fe-2S] cluster</name>
        <dbReference type="ChEBI" id="CHEBI:190135"/>
    </ligand>
</feature>
<evidence type="ECO:0000259" key="12">
    <source>
        <dbReference type="PROSITE" id="PS51384"/>
    </source>
</evidence>
<proteinExistence type="inferred from homology"/>
<dbReference type="Pfam" id="PF00175">
    <property type="entry name" value="NAD_binding_1"/>
    <property type="match status" value="1"/>
</dbReference>
<dbReference type="GO" id="GO:0006221">
    <property type="term" value="P:pyrimidine nucleotide biosynthetic process"/>
    <property type="evidence" value="ECO:0007669"/>
    <property type="project" value="InterPro"/>
</dbReference>
<evidence type="ECO:0000256" key="2">
    <source>
        <dbReference type="ARBA" id="ARBA00022448"/>
    </source>
</evidence>
<evidence type="ECO:0000256" key="1">
    <source>
        <dbReference type="ARBA" id="ARBA00006422"/>
    </source>
</evidence>
<keyword evidence="6" id="KW-0274">FAD</keyword>
<dbReference type="InterPro" id="IPR050353">
    <property type="entry name" value="PyrK_electron_transfer"/>
</dbReference>
<evidence type="ECO:0000256" key="4">
    <source>
        <dbReference type="ARBA" id="ARBA00022714"/>
    </source>
</evidence>
<dbReference type="PROSITE" id="PS00197">
    <property type="entry name" value="2FE2S_FER_1"/>
    <property type="match status" value="1"/>
</dbReference>
<dbReference type="SUPFAM" id="SSF63380">
    <property type="entry name" value="Riboflavin synthase domain-like"/>
    <property type="match status" value="1"/>
</dbReference>
<dbReference type="InterPro" id="IPR037117">
    <property type="entry name" value="Dihydroorotate_DH_ele_sf"/>
</dbReference>
<evidence type="ECO:0000313" key="14">
    <source>
        <dbReference type="Proteomes" id="UP000236248"/>
    </source>
</evidence>
<dbReference type="InterPro" id="IPR006058">
    <property type="entry name" value="2Fe2S_fd_BS"/>
</dbReference>
<comment type="cofactor">
    <cofactor evidence="11">
        <name>[2Fe-2S] cluster</name>
        <dbReference type="ChEBI" id="CHEBI:190135"/>
    </cofactor>
    <text evidence="11">Binds 1 [2Fe-2S] cluster per subunit.</text>
</comment>
<dbReference type="RefSeq" id="WP_197706714.1">
    <property type="nucleotide sequence ID" value="NZ_LT981265.1"/>
</dbReference>
<evidence type="ECO:0000256" key="3">
    <source>
        <dbReference type="ARBA" id="ARBA00022630"/>
    </source>
</evidence>
<evidence type="ECO:0000256" key="10">
    <source>
        <dbReference type="ARBA" id="ARBA00034078"/>
    </source>
</evidence>
<feature type="binding site" evidence="11">
    <location>
        <position position="245"/>
    </location>
    <ligand>
        <name>[2Fe-2S] cluster</name>
        <dbReference type="ChEBI" id="CHEBI:190135"/>
    </ligand>
</feature>
<keyword evidence="9 11" id="KW-0411">Iron-sulfur</keyword>
<evidence type="ECO:0000256" key="9">
    <source>
        <dbReference type="ARBA" id="ARBA00023014"/>
    </source>
</evidence>
<dbReference type="GO" id="GO:0051537">
    <property type="term" value="F:2 iron, 2 sulfur cluster binding"/>
    <property type="evidence" value="ECO:0007669"/>
    <property type="project" value="UniProtKB-KW"/>
</dbReference>
<evidence type="ECO:0000256" key="11">
    <source>
        <dbReference type="PIRSR" id="PIRSR006816-2"/>
    </source>
</evidence>
<accession>A0A2K5AQN4</accession>
<dbReference type="InterPro" id="IPR019480">
    <property type="entry name" value="Dihydroorotate_DH_Fe-S-bd"/>
</dbReference>
<dbReference type="PANTHER" id="PTHR43513">
    <property type="entry name" value="DIHYDROOROTATE DEHYDROGENASE B (NAD(+)), ELECTRON TRANSFER SUBUNIT"/>
    <property type="match status" value="1"/>
</dbReference>